<reference evidence="2" key="1">
    <citation type="submission" date="2014-12" db="EMBL/GenBank/DDBJ databases">
        <title>Insight into the proteome of Arion vulgaris.</title>
        <authorList>
            <person name="Aradska J."/>
            <person name="Bulat T."/>
            <person name="Smidak R."/>
            <person name="Sarate P."/>
            <person name="Gangsoo J."/>
            <person name="Sialana F."/>
            <person name="Bilban M."/>
            <person name="Lubec G."/>
        </authorList>
    </citation>
    <scope>NUCLEOTIDE SEQUENCE</scope>
    <source>
        <tissue evidence="2">Skin</tissue>
    </source>
</reference>
<feature type="chain" id="PRO_5002112057" description="Secreted protein" evidence="1">
    <location>
        <begin position="21"/>
        <end position="86"/>
    </location>
</feature>
<accession>A0A0B7BXS0</accession>
<keyword evidence="1" id="KW-0732">Signal</keyword>
<sequence>MNVIAIRHLCFLIIACSTWSMKHKLRTKFTLKIYTGSPFQICNFSEWEDMMTFDVTCQLTCYDFIQRFAYRILPHNSSVVSYLGGN</sequence>
<dbReference type="AlphaFoldDB" id="A0A0B7BXS0"/>
<proteinExistence type="predicted"/>
<gene>
    <name evidence="2" type="primary">ORF216878</name>
</gene>
<organism evidence="2">
    <name type="scientific">Arion vulgaris</name>
    <dbReference type="NCBI Taxonomy" id="1028688"/>
    <lineage>
        <taxon>Eukaryota</taxon>
        <taxon>Metazoa</taxon>
        <taxon>Spiralia</taxon>
        <taxon>Lophotrochozoa</taxon>
        <taxon>Mollusca</taxon>
        <taxon>Gastropoda</taxon>
        <taxon>Heterobranchia</taxon>
        <taxon>Euthyneura</taxon>
        <taxon>Panpulmonata</taxon>
        <taxon>Eupulmonata</taxon>
        <taxon>Stylommatophora</taxon>
        <taxon>Helicina</taxon>
        <taxon>Arionoidea</taxon>
        <taxon>Arionidae</taxon>
        <taxon>Arion</taxon>
    </lineage>
</organism>
<evidence type="ECO:0000256" key="1">
    <source>
        <dbReference type="SAM" id="SignalP"/>
    </source>
</evidence>
<feature type="non-terminal residue" evidence="2">
    <location>
        <position position="86"/>
    </location>
</feature>
<protein>
    <recommendedName>
        <fullName evidence="3">Secreted protein</fullName>
    </recommendedName>
</protein>
<name>A0A0B7BXS0_9EUPU</name>
<dbReference type="EMBL" id="HACG01050913">
    <property type="protein sequence ID" value="CEK97778.1"/>
    <property type="molecule type" value="Transcribed_RNA"/>
</dbReference>
<evidence type="ECO:0008006" key="3">
    <source>
        <dbReference type="Google" id="ProtNLM"/>
    </source>
</evidence>
<evidence type="ECO:0000313" key="2">
    <source>
        <dbReference type="EMBL" id="CEK97778.1"/>
    </source>
</evidence>
<feature type="signal peptide" evidence="1">
    <location>
        <begin position="1"/>
        <end position="20"/>
    </location>
</feature>